<name>A0A6A3G5R9_9STRA</name>
<dbReference type="Proteomes" id="UP000429607">
    <property type="component" value="Unassembled WGS sequence"/>
</dbReference>
<gene>
    <name evidence="2" type="ORF">PR001_g33475</name>
    <name evidence="1" type="ORF">PR002_g32811</name>
</gene>
<evidence type="ECO:0000313" key="4">
    <source>
        <dbReference type="Proteomes" id="UP000435112"/>
    </source>
</evidence>
<feature type="non-terminal residue" evidence="2">
    <location>
        <position position="93"/>
    </location>
</feature>
<dbReference type="OrthoDB" id="9971853at2759"/>
<dbReference type="Proteomes" id="UP000435112">
    <property type="component" value="Unassembled WGS sequence"/>
</dbReference>
<comment type="caution">
    <text evidence="2">The sequence shown here is derived from an EMBL/GenBank/DDBJ whole genome shotgun (WGS) entry which is preliminary data.</text>
</comment>
<reference evidence="3 4" key="1">
    <citation type="submission" date="2018-09" db="EMBL/GenBank/DDBJ databases">
        <title>Genomic investigation of the strawberry pathogen Phytophthora fragariae indicates pathogenicity is determined by transcriptional variation in three key races.</title>
        <authorList>
            <person name="Adams T.M."/>
            <person name="Armitage A.D."/>
            <person name="Sobczyk M.K."/>
            <person name="Bates H.J."/>
            <person name="Dunwell J.M."/>
            <person name="Nellist C.F."/>
            <person name="Harrison R.J."/>
        </authorList>
    </citation>
    <scope>NUCLEOTIDE SEQUENCE [LARGE SCALE GENOMIC DNA]</scope>
    <source>
        <strain evidence="2 3">SCRP249</strain>
        <strain evidence="1 4">SCRP324</strain>
    </source>
</reference>
<proteinExistence type="predicted"/>
<protein>
    <submittedName>
        <fullName evidence="2">Uncharacterized protein</fullName>
    </submittedName>
</protein>
<evidence type="ECO:0000313" key="2">
    <source>
        <dbReference type="EMBL" id="KAE8952016.1"/>
    </source>
</evidence>
<accession>A0A6A3G5R9</accession>
<organism evidence="2 3">
    <name type="scientific">Phytophthora rubi</name>
    <dbReference type="NCBI Taxonomy" id="129364"/>
    <lineage>
        <taxon>Eukaryota</taxon>
        <taxon>Sar</taxon>
        <taxon>Stramenopiles</taxon>
        <taxon>Oomycota</taxon>
        <taxon>Peronosporomycetes</taxon>
        <taxon>Peronosporales</taxon>
        <taxon>Peronosporaceae</taxon>
        <taxon>Phytophthora</taxon>
    </lineage>
</organism>
<dbReference type="AlphaFoldDB" id="A0A6A3G5R9"/>
<dbReference type="InterPro" id="IPR017853">
    <property type="entry name" value="GH"/>
</dbReference>
<dbReference type="GO" id="GO:0008422">
    <property type="term" value="F:beta-glucosidase activity"/>
    <property type="evidence" value="ECO:0007669"/>
    <property type="project" value="TreeGrafter"/>
</dbReference>
<dbReference type="InterPro" id="IPR052066">
    <property type="entry name" value="Glycosphingolipid_Hydrolases"/>
</dbReference>
<dbReference type="SUPFAM" id="SSF51445">
    <property type="entry name" value="(Trans)glycosidases"/>
    <property type="match status" value="1"/>
</dbReference>
<dbReference type="Gene3D" id="3.20.20.80">
    <property type="entry name" value="Glycosidases"/>
    <property type="match status" value="1"/>
</dbReference>
<evidence type="ECO:0000313" key="3">
    <source>
        <dbReference type="Proteomes" id="UP000429607"/>
    </source>
</evidence>
<dbReference type="EMBL" id="QXFU01012049">
    <property type="protein sequence ID" value="KAE8951981.1"/>
    <property type="molecule type" value="Genomic_DNA"/>
</dbReference>
<dbReference type="PANTHER" id="PTHR31308">
    <property type="match status" value="1"/>
</dbReference>
<sequence length="93" mass="10324">MSKSTTESDVLSIKGHHFIDQHGRVALLRGVNLGGSSKLPFGYGHTDDQDTSAFFDGAASVSFVGRPFPLEEADLHFQRLQRWGLTFLRFIVT</sequence>
<dbReference type="PANTHER" id="PTHR31308:SF5">
    <property type="entry name" value="ERGOSTERYL-BETA-GLUCOSIDASE"/>
    <property type="match status" value="1"/>
</dbReference>
<evidence type="ECO:0000313" key="1">
    <source>
        <dbReference type="EMBL" id="KAE8951981.1"/>
    </source>
</evidence>
<dbReference type="EMBL" id="QXFV01012103">
    <property type="protein sequence ID" value="KAE8952016.1"/>
    <property type="molecule type" value="Genomic_DNA"/>
</dbReference>